<dbReference type="AlphaFoldDB" id="A0A919B0M6"/>
<proteinExistence type="predicted"/>
<comment type="caution">
    <text evidence="1">The sequence shown here is derived from an EMBL/GenBank/DDBJ whole genome shotgun (WGS) entry which is preliminary data.</text>
</comment>
<evidence type="ECO:0000313" key="2">
    <source>
        <dbReference type="Proteomes" id="UP000638313"/>
    </source>
</evidence>
<reference evidence="1" key="2">
    <citation type="submission" date="2020-09" db="EMBL/GenBank/DDBJ databases">
        <authorList>
            <person name="Sun Q."/>
            <person name="Ohkuma M."/>
        </authorList>
    </citation>
    <scope>NUCLEOTIDE SEQUENCE</scope>
    <source>
        <strain evidence="1">JCM 4059</strain>
    </source>
</reference>
<dbReference type="Pfam" id="PF19768">
    <property type="entry name" value="DUF6255"/>
    <property type="match status" value="1"/>
</dbReference>
<protein>
    <submittedName>
        <fullName evidence="1">Uncharacterized protein</fullName>
    </submittedName>
</protein>
<reference evidence="1" key="1">
    <citation type="journal article" date="2014" name="Int. J. Syst. Evol. Microbiol.">
        <title>Complete genome sequence of Corynebacterium casei LMG S-19264T (=DSM 44701T), isolated from a smear-ripened cheese.</title>
        <authorList>
            <consortium name="US DOE Joint Genome Institute (JGI-PGF)"/>
            <person name="Walter F."/>
            <person name="Albersmeier A."/>
            <person name="Kalinowski J."/>
            <person name="Ruckert C."/>
        </authorList>
    </citation>
    <scope>NUCLEOTIDE SEQUENCE</scope>
    <source>
        <strain evidence="1">JCM 4059</strain>
    </source>
</reference>
<gene>
    <name evidence="1" type="ORF">GCM10010218_17810</name>
</gene>
<dbReference type="RefSeq" id="WP_190128867.1">
    <property type="nucleotide sequence ID" value="NZ_BNBD01000002.1"/>
</dbReference>
<dbReference type="EMBL" id="BNBD01000002">
    <property type="protein sequence ID" value="GHF36705.1"/>
    <property type="molecule type" value="Genomic_DNA"/>
</dbReference>
<name>A0A919B0M6_9ACTN</name>
<sequence>MATATYNTCTHASGWTHHAGEARCDACGVRRFTEYRAVRPSGLPVVVTQSLEEAHAADRAAATWIAQMLCDEGADWVRPGKPGIWRRRRATAAARWAAGRAGPQTAARGSAS</sequence>
<evidence type="ECO:0000313" key="1">
    <source>
        <dbReference type="EMBL" id="GHF36705.1"/>
    </source>
</evidence>
<accession>A0A919B0M6</accession>
<dbReference type="InterPro" id="IPR046222">
    <property type="entry name" value="DUF6255"/>
</dbReference>
<keyword evidence="2" id="KW-1185">Reference proteome</keyword>
<dbReference type="Proteomes" id="UP000638313">
    <property type="component" value="Unassembled WGS sequence"/>
</dbReference>
<organism evidence="1 2">
    <name type="scientific">Streptomyces mashuensis</name>
    <dbReference type="NCBI Taxonomy" id="33904"/>
    <lineage>
        <taxon>Bacteria</taxon>
        <taxon>Bacillati</taxon>
        <taxon>Actinomycetota</taxon>
        <taxon>Actinomycetes</taxon>
        <taxon>Kitasatosporales</taxon>
        <taxon>Streptomycetaceae</taxon>
        <taxon>Streptomyces</taxon>
    </lineage>
</organism>